<feature type="compositionally biased region" description="Low complexity" evidence="1">
    <location>
        <begin position="180"/>
        <end position="192"/>
    </location>
</feature>
<feature type="compositionally biased region" description="Low complexity" evidence="1">
    <location>
        <begin position="71"/>
        <end position="82"/>
    </location>
</feature>
<feature type="compositionally biased region" description="Low complexity" evidence="1">
    <location>
        <begin position="164"/>
        <end position="173"/>
    </location>
</feature>
<evidence type="ECO:0000313" key="2">
    <source>
        <dbReference type="EMBL" id="KAK7034917.1"/>
    </source>
</evidence>
<dbReference type="AlphaFoldDB" id="A0AAW0C7F2"/>
<organism evidence="2 3">
    <name type="scientific">Favolaschia claudopus</name>
    <dbReference type="NCBI Taxonomy" id="2862362"/>
    <lineage>
        <taxon>Eukaryota</taxon>
        <taxon>Fungi</taxon>
        <taxon>Dikarya</taxon>
        <taxon>Basidiomycota</taxon>
        <taxon>Agaricomycotina</taxon>
        <taxon>Agaricomycetes</taxon>
        <taxon>Agaricomycetidae</taxon>
        <taxon>Agaricales</taxon>
        <taxon>Marasmiineae</taxon>
        <taxon>Mycenaceae</taxon>
        <taxon>Favolaschia</taxon>
    </lineage>
</organism>
<reference evidence="2 3" key="1">
    <citation type="journal article" date="2024" name="J Genomics">
        <title>Draft genome sequencing and assembly of Favolaschia claudopus CIRM-BRFM 2984 isolated from oak limbs.</title>
        <authorList>
            <person name="Navarro D."/>
            <person name="Drula E."/>
            <person name="Chaduli D."/>
            <person name="Cazenave R."/>
            <person name="Ahrendt S."/>
            <person name="Wang J."/>
            <person name="Lipzen A."/>
            <person name="Daum C."/>
            <person name="Barry K."/>
            <person name="Grigoriev I.V."/>
            <person name="Favel A."/>
            <person name="Rosso M.N."/>
            <person name="Martin F."/>
        </authorList>
    </citation>
    <scope>NUCLEOTIDE SEQUENCE [LARGE SCALE GENOMIC DNA]</scope>
    <source>
        <strain evidence="2 3">CIRM-BRFM 2984</strain>
    </source>
</reference>
<accession>A0AAW0C7F2</accession>
<gene>
    <name evidence="2" type="ORF">R3P38DRAFT_3184374</name>
</gene>
<feature type="region of interest" description="Disordered" evidence="1">
    <location>
        <begin position="1"/>
        <end position="141"/>
    </location>
</feature>
<sequence length="706" mass="75542">MKDPVIDINNPNPTIDRAASTRRHSHKNPEEAAPQYLLLVLPKGARRRPLDLNEAKSLASTHSPASSQVNSPTTASAARPPAFGSLEPSLPTHMRDAGQRGPAPVNLNVDSCPTSFEHISAPADDPASIQSPAGEIAPSNRPSHIHLLSAVVRTANSDGGGKRSGQSNSSSRNSIDRSNRSSTRSSVTRSSTAASYTPQRPPSAKDAGPSESITVALARKSPTTQKSEQEYPRLLQGPGVSIDVYEEPIYASVQRYHGAWDPNDGTEDPLAVFGAEGGELPGIDPARTLALRDAVIRYAKKHRFFEGVLPDTIASVLKLDDAAVGLRSKEEAGTLKRICSLGLDDLGQTTHAALAVQQILEALTVFLDKDPQSSFLLDPGFGVLKLAERSEQAAEVRFALSTLQRRLFGANTHIMQYFRSIQETITGDALSERFFIDSTITEVRQAFGTQHPSKELRRMMLRSDYYTDAGRIDLEARTAMLLELQEVPRKNYYHPRGIRGAIPTMKEKEKQGSSAVPTAAVPVPGTSGVFGVRFEQPSSPPPRISAVTSLPGHGSIRNTADQSPYRRLFVSRGPLSLRVDPEPSGAAPSSVKSNERPNTTSWTSYQFQQPTQTPAPAATSAPVAPQTTAVPGERVPPPSGNSNGIPPGWMGRVPMKAPGGSGGGGDGPNVEDIGAEVVEVAEAEEEEDFLVQCLAFTQNAPLINGS</sequence>
<evidence type="ECO:0000256" key="1">
    <source>
        <dbReference type="SAM" id="MobiDB-lite"/>
    </source>
</evidence>
<feature type="compositionally biased region" description="Polar residues" evidence="1">
    <location>
        <begin position="58"/>
        <end position="70"/>
    </location>
</feature>
<feature type="compositionally biased region" description="Low complexity" evidence="1">
    <location>
        <begin position="608"/>
        <end position="631"/>
    </location>
</feature>
<evidence type="ECO:0000313" key="3">
    <source>
        <dbReference type="Proteomes" id="UP001362999"/>
    </source>
</evidence>
<keyword evidence="3" id="KW-1185">Reference proteome</keyword>
<dbReference type="Proteomes" id="UP001362999">
    <property type="component" value="Unassembled WGS sequence"/>
</dbReference>
<proteinExistence type="predicted"/>
<comment type="caution">
    <text evidence="2">The sequence shown here is derived from an EMBL/GenBank/DDBJ whole genome shotgun (WGS) entry which is preliminary data.</text>
</comment>
<feature type="region of interest" description="Disordered" evidence="1">
    <location>
        <begin position="535"/>
        <end position="671"/>
    </location>
</feature>
<dbReference type="EMBL" id="JAWWNJ010000020">
    <property type="protein sequence ID" value="KAK7034917.1"/>
    <property type="molecule type" value="Genomic_DNA"/>
</dbReference>
<feature type="region of interest" description="Disordered" evidence="1">
    <location>
        <begin position="155"/>
        <end position="210"/>
    </location>
</feature>
<protein>
    <submittedName>
        <fullName evidence="2">Uncharacterized protein</fullName>
    </submittedName>
</protein>
<name>A0AAW0C7F2_9AGAR</name>
<feature type="compositionally biased region" description="Polar residues" evidence="1">
    <location>
        <begin position="590"/>
        <end position="607"/>
    </location>
</feature>